<name>A0ABN0HDH0_9LEPT</name>
<dbReference type="EMBL" id="AHOM02000004">
    <property type="protein sequence ID" value="EJZ43432.1"/>
    <property type="molecule type" value="Genomic_DNA"/>
</dbReference>
<organism evidence="2 3">
    <name type="scientific">Leptospira licerasiae str. MMD4847</name>
    <dbReference type="NCBI Taxonomy" id="1049971"/>
    <lineage>
        <taxon>Bacteria</taxon>
        <taxon>Pseudomonadati</taxon>
        <taxon>Spirochaetota</taxon>
        <taxon>Spirochaetia</taxon>
        <taxon>Leptospirales</taxon>
        <taxon>Leptospiraceae</taxon>
        <taxon>Leptospira</taxon>
    </lineage>
</organism>
<dbReference type="Proteomes" id="UP000018720">
    <property type="component" value="Unassembled WGS sequence"/>
</dbReference>
<comment type="caution">
    <text evidence="2">The sequence shown here is derived from an EMBL/GenBank/DDBJ whole genome shotgun (WGS) entry which is preliminary data.</text>
</comment>
<evidence type="ECO:0008006" key="4">
    <source>
        <dbReference type="Google" id="ProtNLM"/>
    </source>
</evidence>
<sequence length="95" mass="10652">MSGVIGNLELGKLEMAKDWKGYDSQNPKASDLIPFAGVIYGFLHLLSLFPLLGIVPALIVIPFNKNRFLKYLPLATNLFTSIVYLLWRSGWTPLN</sequence>
<gene>
    <name evidence="2" type="ORF">LEP1GSC178_3608</name>
</gene>
<evidence type="ECO:0000313" key="2">
    <source>
        <dbReference type="EMBL" id="EJZ43432.1"/>
    </source>
</evidence>
<protein>
    <recommendedName>
        <fullName evidence="4">DUF4870 domain-containing protein</fullName>
    </recommendedName>
</protein>
<evidence type="ECO:0000313" key="3">
    <source>
        <dbReference type="Proteomes" id="UP000018720"/>
    </source>
</evidence>
<proteinExistence type="predicted"/>
<keyword evidence="1" id="KW-1133">Transmembrane helix</keyword>
<accession>A0ABN0HDH0</accession>
<keyword evidence="1" id="KW-0472">Membrane</keyword>
<reference evidence="2 3" key="1">
    <citation type="submission" date="2012-08" db="EMBL/GenBank/DDBJ databases">
        <authorList>
            <person name="Harkins D.M."/>
            <person name="Durkin A.S."/>
            <person name="Selengut J.D."/>
            <person name="Sanka R."/>
            <person name="DePew J."/>
            <person name="Purushe J."/>
            <person name="Matthias M.A."/>
            <person name="Vinetz J.M."/>
            <person name="Sutton G.G."/>
            <person name="Nelson W.C."/>
            <person name="Fouts D.E."/>
        </authorList>
    </citation>
    <scope>NUCLEOTIDE SEQUENCE [LARGE SCALE GENOMIC DNA]</scope>
    <source>
        <strain evidence="2 3">MMD4847</strain>
    </source>
</reference>
<evidence type="ECO:0000256" key="1">
    <source>
        <dbReference type="SAM" id="Phobius"/>
    </source>
</evidence>
<feature type="transmembrane region" description="Helical" evidence="1">
    <location>
        <begin position="68"/>
        <end position="87"/>
    </location>
</feature>
<feature type="transmembrane region" description="Helical" evidence="1">
    <location>
        <begin position="32"/>
        <end position="61"/>
    </location>
</feature>
<keyword evidence="1" id="KW-0812">Transmembrane</keyword>
<keyword evidence="3" id="KW-1185">Reference proteome</keyword>